<dbReference type="EMBL" id="LZZI01000103">
    <property type="protein sequence ID" value="OOM58469.1"/>
    <property type="molecule type" value="Genomic_DNA"/>
</dbReference>
<evidence type="ECO:0000256" key="1">
    <source>
        <dbReference type="SAM" id="Coils"/>
    </source>
</evidence>
<keyword evidence="1" id="KW-0175">Coiled coil</keyword>
<sequence>MKCKKCGHENCDSAQFCNSCATKLNKNERHYIQNLKDKIKGFYKRKKHIILGSSIPIIIIIIGIIFFSNPMLKFEKAIKSNDIVKATSIYNESIKDNKKMQDKAIAFVKDEVSNIEKDFKNENMAYDKANNELDNIKSIGIIPLEINDSMQKIDKLNNSRTAFNKAEDYLKEGDYLNAIKQYALVIKDDKNFDNSQKKIKDNTGKYKEQVLKSAKESVSNNDYDKAVSILSGVDTIIKTDDDIISKLSDYRKKLEEKKAQEKNQKMDELKRKQEIEVISTSTAPIVIGGNGTYAKVIVKNNTNKVVKKYNVGILMYDTNGHPVGPETVIGTGSVNNLFEGKSDLLNIQPGQLEGEKYQWTLDNNYGRVEKIIACPISAEYYDGSIWSNEYYKYWNEEYLGKQYK</sequence>
<keyword evidence="2" id="KW-0472">Membrane</keyword>
<evidence type="ECO:0000313" key="5">
    <source>
        <dbReference type="Proteomes" id="UP000190973"/>
    </source>
</evidence>
<dbReference type="InterPro" id="IPR043939">
    <property type="entry name" value="DUF5780"/>
</dbReference>
<reference evidence="4 5" key="1">
    <citation type="submission" date="2016-05" db="EMBL/GenBank/DDBJ databases">
        <title>Microbial solvent formation.</title>
        <authorList>
            <person name="Poehlein A."/>
            <person name="Montoya Solano J.D."/>
            <person name="Flitsch S."/>
            <person name="Krabben P."/>
            <person name="Duerre P."/>
            <person name="Daniel R."/>
        </authorList>
    </citation>
    <scope>NUCLEOTIDE SEQUENCE [LARGE SCALE GENOMIC DNA]</scope>
    <source>
        <strain evidence="4 5">DSM 53</strain>
    </source>
</reference>
<comment type="caution">
    <text evidence="4">The sequence shown here is derived from an EMBL/GenBank/DDBJ whole genome shotgun (WGS) entry which is preliminary data.</text>
</comment>
<keyword evidence="2" id="KW-1133">Transmembrane helix</keyword>
<feature type="transmembrane region" description="Helical" evidence="2">
    <location>
        <begin position="48"/>
        <end position="67"/>
    </location>
</feature>
<feature type="coiled-coil region" evidence="1">
    <location>
        <begin position="244"/>
        <end position="276"/>
    </location>
</feature>
<proteinExistence type="predicted"/>
<dbReference type="Pfam" id="PF19092">
    <property type="entry name" value="DUF5780"/>
    <property type="match status" value="1"/>
</dbReference>
<dbReference type="Proteomes" id="UP000190973">
    <property type="component" value="Unassembled WGS sequence"/>
</dbReference>
<evidence type="ECO:0000259" key="3">
    <source>
        <dbReference type="Pfam" id="PF19092"/>
    </source>
</evidence>
<name>A0A1S8RZ97_CLOBE</name>
<evidence type="ECO:0000313" key="4">
    <source>
        <dbReference type="EMBL" id="OOM58469.1"/>
    </source>
</evidence>
<dbReference type="AlphaFoldDB" id="A0A1S8RZ97"/>
<evidence type="ECO:0000256" key="2">
    <source>
        <dbReference type="SAM" id="Phobius"/>
    </source>
</evidence>
<keyword evidence="2" id="KW-0812">Transmembrane</keyword>
<gene>
    <name evidence="4" type="ORF">CLBCK_40470</name>
</gene>
<protein>
    <recommendedName>
        <fullName evidence="3">DUF5780 domain-containing protein</fullName>
    </recommendedName>
</protein>
<dbReference type="RefSeq" id="WP_077840335.1">
    <property type="nucleotide sequence ID" value="NZ_JABTAE010000001.1"/>
</dbReference>
<organism evidence="4 5">
    <name type="scientific">Clostridium beijerinckii</name>
    <name type="common">Clostridium MP</name>
    <dbReference type="NCBI Taxonomy" id="1520"/>
    <lineage>
        <taxon>Bacteria</taxon>
        <taxon>Bacillati</taxon>
        <taxon>Bacillota</taxon>
        <taxon>Clostridia</taxon>
        <taxon>Eubacteriales</taxon>
        <taxon>Clostridiaceae</taxon>
        <taxon>Clostridium</taxon>
    </lineage>
</organism>
<accession>A0A1S8RZ97</accession>
<feature type="domain" description="DUF5780" evidence="3">
    <location>
        <begin position="293"/>
        <end position="401"/>
    </location>
</feature>